<dbReference type="PANTHER" id="PTHR36510:SF1">
    <property type="entry name" value="GLUTAMATE--CYSTEINE LIGASE 2-RELATED"/>
    <property type="match status" value="1"/>
</dbReference>
<dbReference type="Proteomes" id="UP000253509">
    <property type="component" value="Unassembled WGS sequence"/>
</dbReference>
<dbReference type="SUPFAM" id="SSF55931">
    <property type="entry name" value="Glutamine synthetase/guanido kinase"/>
    <property type="match status" value="1"/>
</dbReference>
<comment type="catalytic activity">
    <reaction evidence="4 5">
        <text>L-cysteine + L-glutamate + ATP = gamma-L-glutamyl-L-cysteine + ADP + phosphate + H(+)</text>
        <dbReference type="Rhea" id="RHEA:13285"/>
        <dbReference type="ChEBI" id="CHEBI:15378"/>
        <dbReference type="ChEBI" id="CHEBI:29985"/>
        <dbReference type="ChEBI" id="CHEBI:30616"/>
        <dbReference type="ChEBI" id="CHEBI:35235"/>
        <dbReference type="ChEBI" id="CHEBI:43474"/>
        <dbReference type="ChEBI" id="CHEBI:58173"/>
        <dbReference type="ChEBI" id="CHEBI:456216"/>
        <dbReference type="EC" id="6.3.2.2"/>
    </reaction>
</comment>
<dbReference type="InterPro" id="IPR006336">
    <property type="entry name" value="GCS2"/>
</dbReference>
<evidence type="ECO:0000256" key="4">
    <source>
        <dbReference type="ARBA" id="ARBA00048819"/>
    </source>
</evidence>
<evidence type="ECO:0000256" key="3">
    <source>
        <dbReference type="ARBA" id="ARBA00022840"/>
    </source>
</evidence>
<keyword evidence="2 5" id="KW-0547">Nucleotide-binding</keyword>
<dbReference type="Pfam" id="PF04107">
    <property type="entry name" value="GCS2"/>
    <property type="match status" value="1"/>
</dbReference>
<evidence type="ECO:0000313" key="6">
    <source>
        <dbReference type="EMBL" id="RBP72070.1"/>
    </source>
</evidence>
<gene>
    <name evidence="6" type="ORF">DFO65_10425</name>
</gene>
<evidence type="ECO:0000313" key="7">
    <source>
        <dbReference type="Proteomes" id="UP000253509"/>
    </source>
</evidence>
<dbReference type="InterPro" id="IPR014746">
    <property type="entry name" value="Gln_synth/guanido_kin_cat_dom"/>
</dbReference>
<evidence type="ECO:0000256" key="1">
    <source>
        <dbReference type="ARBA" id="ARBA00022598"/>
    </source>
</evidence>
<name>A0A366IIX6_9MICO</name>
<dbReference type="GO" id="GO:0004357">
    <property type="term" value="F:glutamate-cysteine ligase activity"/>
    <property type="evidence" value="ECO:0007669"/>
    <property type="project" value="UniProtKB-EC"/>
</dbReference>
<dbReference type="NCBIfam" id="TIGR02050">
    <property type="entry name" value="gshA_cyan_rel"/>
    <property type="match status" value="1"/>
</dbReference>
<organism evidence="6 7">
    <name type="scientific">Brevibacterium celere</name>
    <dbReference type="NCBI Taxonomy" id="225845"/>
    <lineage>
        <taxon>Bacteria</taxon>
        <taxon>Bacillati</taxon>
        <taxon>Actinomycetota</taxon>
        <taxon>Actinomycetes</taxon>
        <taxon>Micrococcales</taxon>
        <taxon>Brevibacteriaceae</taxon>
        <taxon>Brevibacterium</taxon>
    </lineage>
</organism>
<keyword evidence="7" id="KW-1185">Reference proteome</keyword>
<accession>A0A366IIX6</accession>
<dbReference type="HAMAP" id="MF_01609">
    <property type="entry name" value="Glu_cys_ligase_2"/>
    <property type="match status" value="1"/>
</dbReference>
<keyword evidence="3 5" id="KW-0067">ATP-binding</keyword>
<dbReference type="GO" id="GO:0042398">
    <property type="term" value="P:modified amino acid biosynthetic process"/>
    <property type="evidence" value="ECO:0007669"/>
    <property type="project" value="InterPro"/>
</dbReference>
<comment type="similarity">
    <text evidence="5">Belongs to the glutamate--cysteine ligase type 2 family. YbdK subfamily.</text>
</comment>
<dbReference type="EMBL" id="QNSB01000004">
    <property type="protein sequence ID" value="RBP72070.1"/>
    <property type="molecule type" value="Genomic_DNA"/>
</dbReference>
<reference evidence="6 7" key="1">
    <citation type="submission" date="2018-06" db="EMBL/GenBank/DDBJ databases">
        <title>Freshwater and sediment microbial communities from various areas in North America, analyzing microbe dynamics in response to fracking.</title>
        <authorList>
            <person name="Lamendella R."/>
        </authorList>
    </citation>
    <scope>NUCLEOTIDE SEQUENCE [LARGE SCALE GENOMIC DNA]</scope>
    <source>
        <strain evidence="6 7">3b_TX</strain>
    </source>
</reference>
<comment type="function">
    <text evidence="5">ATP-dependent carboxylate-amine ligase which exhibits weak glutamate--cysteine ligase activity.</text>
</comment>
<keyword evidence="1 5" id="KW-0436">Ligase</keyword>
<dbReference type="NCBIfam" id="NF010041">
    <property type="entry name" value="PRK13517.1-1"/>
    <property type="match status" value="1"/>
</dbReference>
<dbReference type="RefSeq" id="WP_113903633.1">
    <property type="nucleotide sequence ID" value="NZ_QNSB01000004.1"/>
</dbReference>
<dbReference type="GO" id="GO:0005524">
    <property type="term" value="F:ATP binding"/>
    <property type="evidence" value="ECO:0007669"/>
    <property type="project" value="UniProtKB-KW"/>
</dbReference>
<sequence>MRPFGVEEELLIVDAETLAPAPIAEEALRRSKSGSGSGTGVDVMTDHELTAEFKQEQIEVVCPPQATLDDQISAIREGRSLAAAAVGAVGGRLLAIPIIPGYAASTLSPGERYDAISEELGFTTLEHLTCGFHVHVEVESTDEGVGVLDRIRLWLPTLLALSANSPFWQGVDTDYSSYRYQLLSRLPATGPTDVFGSRDDYEDHCRQLLGSGVPLDAGMLYFDARLSARYQTVEVRVADISMTAERAAVIACLVRALVETAARDRHYGVEIAPVRTNLLRMWTWQASRDGVEADLVDPTTLSPAPARAVVGRLLDKLRPVLEETGERDHVEDVVTDILTTGSGARAQRRVHDDSGDLSDVIRHALDLTLR</sequence>
<comment type="caution">
    <text evidence="6">The sequence shown here is derived from an EMBL/GenBank/DDBJ whole genome shotgun (WGS) entry which is preliminary data.</text>
</comment>
<dbReference type="EC" id="6.3.2.2" evidence="5"/>
<protein>
    <recommendedName>
        <fullName evidence="5">Putative glutamate--cysteine ligase 2</fullName>
        <ecNumber evidence="5">6.3.2.2</ecNumber>
    </recommendedName>
    <alternativeName>
        <fullName evidence="5">Gamma-glutamylcysteine synthetase 2</fullName>
        <shortName evidence="5">GCS 2</shortName>
        <shortName evidence="5">Gamma-GCS 2</shortName>
    </alternativeName>
</protein>
<proteinExistence type="inferred from homology"/>
<evidence type="ECO:0000256" key="5">
    <source>
        <dbReference type="HAMAP-Rule" id="MF_01609"/>
    </source>
</evidence>
<dbReference type="Gene3D" id="3.30.590.20">
    <property type="match status" value="1"/>
</dbReference>
<dbReference type="InterPro" id="IPR050141">
    <property type="entry name" value="GCL_type2/YbdK_subfam"/>
</dbReference>
<dbReference type="InterPro" id="IPR011793">
    <property type="entry name" value="YbdK"/>
</dbReference>
<dbReference type="AlphaFoldDB" id="A0A366IIX6"/>
<dbReference type="PANTHER" id="PTHR36510">
    <property type="entry name" value="GLUTAMATE--CYSTEINE LIGASE 2-RELATED"/>
    <property type="match status" value="1"/>
</dbReference>
<evidence type="ECO:0000256" key="2">
    <source>
        <dbReference type="ARBA" id="ARBA00022741"/>
    </source>
</evidence>